<evidence type="ECO:0000313" key="2">
    <source>
        <dbReference type="EMBL" id="MBP2399980.1"/>
    </source>
</evidence>
<organism evidence="2 3">
    <name type="scientific">Glutamicibacter protophormiae</name>
    <name type="common">Brevibacterium protophormiae</name>
    <dbReference type="NCBI Taxonomy" id="37930"/>
    <lineage>
        <taxon>Bacteria</taxon>
        <taxon>Bacillati</taxon>
        <taxon>Actinomycetota</taxon>
        <taxon>Actinomycetes</taxon>
        <taxon>Micrococcales</taxon>
        <taxon>Micrococcaceae</taxon>
        <taxon>Glutamicibacter</taxon>
    </lineage>
</organism>
<evidence type="ECO:0000313" key="3">
    <source>
        <dbReference type="Proteomes" id="UP001195422"/>
    </source>
</evidence>
<feature type="transmembrane region" description="Helical" evidence="1">
    <location>
        <begin position="35"/>
        <end position="53"/>
    </location>
</feature>
<keyword evidence="1" id="KW-0812">Transmembrane</keyword>
<dbReference type="RefSeq" id="WP_188946792.1">
    <property type="nucleotide sequence ID" value="NZ_BMPH01000001.1"/>
</dbReference>
<feature type="transmembrane region" description="Helical" evidence="1">
    <location>
        <begin position="116"/>
        <end position="142"/>
    </location>
</feature>
<evidence type="ECO:0000256" key="1">
    <source>
        <dbReference type="SAM" id="Phobius"/>
    </source>
</evidence>
<reference evidence="2 3" key="1">
    <citation type="submission" date="2021-03" db="EMBL/GenBank/DDBJ databases">
        <title>Sequencing the genomes of 1000 actinobacteria strains.</title>
        <authorList>
            <person name="Klenk H.-P."/>
        </authorList>
    </citation>
    <scope>NUCLEOTIDE SEQUENCE [LARGE SCALE GENOMIC DNA]</scope>
    <source>
        <strain evidence="2 3">DSM 20168</strain>
    </source>
</reference>
<name>A0ABS4XUH2_GLUPR</name>
<comment type="caution">
    <text evidence="2">The sequence shown here is derived from an EMBL/GenBank/DDBJ whole genome shotgun (WGS) entry which is preliminary data.</text>
</comment>
<dbReference type="Proteomes" id="UP001195422">
    <property type="component" value="Unassembled WGS sequence"/>
</dbReference>
<keyword evidence="3" id="KW-1185">Reference proteome</keyword>
<accession>A0ABS4XUH2</accession>
<feature type="transmembrane region" description="Helical" evidence="1">
    <location>
        <begin position="162"/>
        <end position="183"/>
    </location>
</feature>
<protein>
    <submittedName>
        <fullName evidence="2">Uncharacterized protein</fullName>
    </submittedName>
</protein>
<proteinExistence type="predicted"/>
<feature type="transmembrane region" description="Helical" evidence="1">
    <location>
        <begin position="204"/>
        <end position="227"/>
    </location>
</feature>
<gene>
    <name evidence="2" type="ORF">JOF39_003061</name>
</gene>
<dbReference type="EMBL" id="JAGIOJ010000001">
    <property type="protein sequence ID" value="MBP2399980.1"/>
    <property type="molecule type" value="Genomic_DNA"/>
</dbReference>
<keyword evidence="1" id="KW-0472">Membrane</keyword>
<keyword evidence="1" id="KW-1133">Transmembrane helix</keyword>
<sequence>MENQSAPASPAQKEIPFRSLHEDQWAQVPRGIPDLWLSVGAWVPLGTLLFYLIRFAPQPLVFGSWAPVLLTYSFFIGVIVLLGGAGRHAAWIGLAAAIWFDALLEPTGTEQQVLQAAMGYFGLLAIAGLIGQLRFAALLNSWRRQAQERVKVPVEALQPLRYTQLLPSWMWGLTSAIVAWPLLKAGWQFFTGADMDFAAIDAELYYELGVGLGVTALVQLVGLFKWLESRSVPLMALEIPVAPAVGPLGFIGLGNALPAAQLQPVQCSCAAAEANSKAEDFKYPGWILASEQCAVHGIRAVNQLAPEQFLKIAREPWAYGANAAALQSAATGRMVIAGLYGWGAKPVRLGVRGFFSGGLQTGAQLLPATAREPLRRADRSIRWVDPQGNALLPEAADAGSDRVIDRLNLASVGLRGHAVRVAGQRVRFEDSVARVPAARDAARS</sequence>
<feature type="transmembrane region" description="Helical" evidence="1">
    <location>
        <begin position="60"/>
        <end position="82"/>
    </location>
</feature>